<feature type="compositionally biased region" description="Pro residues" evidence="3">
    <location>
        <begin position="184"/>
        <end position="193"/>
    </location>
</feature>
<accession>A0A2H1H0D1</accession>
<evidence type="ECO:0000256" key="2">
    <source>
        <dbReference type="ARBA" id="ARBA00022840"/>
    </source>
</evidence>
<keyword evidence="2" id="KW-0067">ATP-binding</keyword>
<evidence type="ECO:0000313" key="5">
    <source>
        <dbReference type="EMBL" id="SMR59276.1"/>
    </source>
</evidence>
<dbReference type="GO" id="GO:0003690">
    <property type="term" value="F:double-stranded DNA binding"/>
    <property type="evidence" value="ECO:0007669"/>
    <property type="project" value="TreeGrafter"/>
</dbReference>
<reference evidence="6" key="1">
    <citation type="submission" date="2017-05" db="EMBL/GenBank/DDBJ databases">
        <authorList>
            <person name="Song R."/>
            <person name="Chenine A.L."/>
            <person name="Ruprecht R.M."/>
        </authorList>
    </citation>
    <scope>NUCLEOTIDE SEQUENCE [LARGE SCALE GENOMIC DNA]</scope>
</reference>
<dbReference type="PROSITE" id="PS50162">
    <property type="entry name" value="RECA_2"/>
    <property type="match status" value="1"/>
</dbReference>
<feature type="region of interest" description="Disordered" evidence="3">
    <location>
        <begin position="177"/>
        <end position="197"/>
    </location>
</feature>
<dbReference type="GO" id="GO:0005524">
    <property type="term" value="F:ATP binding"/>
    <property type="evidence" value="ECO:0007669"/>
    <property type="project" value="UniProtKB-KW"/>
</dbReference>
<dbReference type="GO" id="GO:0061982">
    <property type="term" value="P:meiosis I cell cycle process"/>
    <property type="evidence" value="ECO:0007669"/>
    <property type="project" value="UniProtKB-ARBA"/>
</dbReference>
<dbReference type="GO" id="GO:0000730">
    <property type="term" value="P:DNA recombinase assembly"/>
    <property type="evidence" value="ECO:0007669"/>
    <property type="project" value="TreeGrafter"/>
</dbReference>
<proteinExistence type="predicted"/>
<dbReference type="GO" id="GO:0003697">
    <property type="term" value="F:single-stranded DNA binding"/>
    <property type="evidence" value="ECO:0007669"/>
    <property type="project" value="TreeGrafter"/>
</dbReference>
<dbReference type="Proteomes" id="UP000245764">
    <property type="component" value="Chromosome 10"/>
</dbReference>
<dbReference type="EMBL" id="LT854262">
    <property type="protein sequence ID" value="SMR59276.1"/>
    <property type="molecule type" value="Genomic_DNA"/>
</dbReference>
<evidence type="ECO:0000256" key="1">
    <source>
        <dbReference type="ARBA" id="ARBA00022741"/>
    </source>
</evidence>
<dbReference type="InterPro" id="IPR027417">
    <property type="entry name" value="P-loop_NTPase"/>
</dbReference>
<gene>
    <name evidence="5" type="ORF">ZT1E4_G10011</name>
</gene>
<dbReference type="InterPro" id="IPR020588">
    <property type="entry name" value="RecA_ATP-bd"/>
</dbReference>
<organism evidence="5 6">
    <name type="scientific">Zymoseptoria tritici ST99CH_1E4</name>
    <dbReference type="NCBI Taxonomy" id="1276532"/>
    <lineage>
        <taxon>Eukaryota</taxon>
        <taxon>Fungi</taxon>
        <taxon>Dikarya</taxon>
        <taxon>Ascomycota</taxon>
        <taxon>Pezizomycotina</taxon>
        <taxon>Dothideomycetes</taxon>
        <taxon>Dothideomycetidae</taxon>
        <taxon>Mycosphaerellales</taxon>
        <taxon>Mycosphaerellaceae</taxon>
        <taxon>Zymoseptoria</taxon>
    </lineage>
</organism>
<dbReference type="GO" id="GO:0140664">
    <property type="term" value="F:ATP-dependent DNA damage sensor activity"/>
    <property type="evidence" value="ECO:0007669"/>
    <property type="project" value="InterPro"/>
</dbReference>
<dbReference type="GO" id="GO:0042148">
    <property type="term" value="P:DNA strand invasion"/>
    <property type="evidence" value="ECO:0007669"/>
    <property type="project" value="TreeGrafter"/>
</dbReference>
<protein>
    <recommendedName>
        <fullName evidence="4">RecA family profile 1 domain-containing protein</fullName>
    </recommendedName>
</protein>
<evidence type="ECO:0000313" key="6">
    <source>
        <dbReference type="Proteomes" id="UP000245764"/>
    </source>
</evidence>
<dbReference type="Gene3D" id="3.40.50.300">
    <property type="entry name" value="P-loop containing nucleotide triphosphate hydrolases"/>
    <property type="match status" value="2"/>
</dbReference>
<dbReference type="Pfam" id="PF08423">
    <property type="entry name" value="Rad51"/>
    <property type="match status" value="2"/>
</dbReference>
<dbReference type="InterPro" id="IPR013632">
    <property type="entry name" value="Rad51_C"/>
</dbReference>
<dbReference type="AlphaFoldDB" id="A0A2H1H0D1"/>
<name>A0A2H1H0D1_ZYMTR</name>
<keyword evidence="1" id="KW-0547">Nucleotide-binding</keyword>
<dbReference type="PANTHER" id="PTHR22942">
    <property type="entry name" value="RECA/RAD51/RADA DNA STRAND-PAIRING FAMILY MEMBER"/>
    <property type="match status" value="1"/>
</dbReference>
<evidence type="ECO:0000256" key="3">
    <source>
        <dbReference type="SAM" id="MobiDB-lite"/>
    </source>
</evidence>
<dbReference type="GO" id="GO:0000150">
    <property type="term" value="F:DNA strand exchange activity"/>
    <property type="evidence" value="ECO:0007669"/>
    <property type="project" value="TreeGrafter"/>
</dbReference>
<feature type="domain" description="RecA family profile 1" evidence="4">
    <location>
        <begin position="92"/>
        <end position="322"/>
    </location>
</feature>
<sequence>MSNLLTVLSSSFDTTPYTHILPSLERHLISTADLLTLDPVDVAKRAQVPPGEVKKLVDAVVEALHGDVSVKASDSDVTGWNGLQHAGDVAKQWQTISTLDDALDEALNGGIACGHLTEIVGESAAGKTQLLLTLLLSAQLSPSPSPPTPPPSSLYISTEAPLQTTRLTQILTTHPHLSAQLSPSPSPPTPPPSSLYISTEAPLQTTRLTQILTTHPHLSSLPSSSKPTLSRIHSTHIHDLEAQDHILRYQVPVAIRQHNVRLLVIDSVAANFRAESLTANDGQRKGGVGNLAKRSAQLAQMGALLRGLARESGVAVVVANQVADRFSAVDNGRFNSSLRPPTQSSTQDSSHRAGSPSGRPQHRQPDPKPPPPRRQTGLFSTTDPLSLDHQQNFFTGWGDEESQTNLKTPSLGLTWTNQLSTRIALIKLPIYDYSGTMDGEGEGREVNVKWARRMKVVFSGWAPAAGESGEDEGRGVEVEIWKGGVRSLRSKERMARDAAVVEE</sequence>
<dbReference type="SUPFAM" id="SSF52540">
    <property type="entry name" value="P-loop containing nucleoside triphosphate hydrolases"/>
    <property type="match status" value="1"/>
</dbReference>
<feature type="compositionally biased region" description="Polar residues" evidence="3">
    <location>
        <begin position="377"/>
        <end position="394"/>
    </location>
</feature>
<evidence type="ECO:0000259" key="4">
    <source>
        <dbReference type="PROSITE" id="PS50162"/>
    </source>
</evidence>
<dbReference type="GO" id="GO:0006312">
    <property type="term" value="P:mitotic recombination"/>
    <property type="evidence" value="ECO:0007669"/>
    <property type="project" value="TreeGrafter"/>
</dbReference>
<dbReference type="PANTHER" id="PTHR22942:SF66">
    <property type="entry name" value="RE19845P"/>
    <property type="match status" value="1"/>
</dbReference>
<feature type="compositionally biased region" description="Polar residues" evidence="3">
    <location>
        <begin position="333"/>
        <end position="348"/>
    </location>
</feature>
<feature type="region of interest" description="Disordered" evidence="3">
    <location>
        <begin position="331"/>
        <end position="403"/>
    </location>
</feature>